<dbReference type="SUPFAM" id="SSF100950">
    <property type="entry name" value="NagB/RpiA/CoA transferase-like"/>
    <property type="match status" value="1"/>
</dbReference>
<keyword evidence="3 4" id="KW-0067">ATP-binding</keyword>
<comment type="cofactor">
    <cofactor evidence="5">
        <name>Mg(2+)</name>
        <dbReference type="ChEBI" id="CHEBI:18420"/>
    </cofactor>
</comment>
<accession>A0A7X0NE81</accession>
<dbReference type="Pfam" id="PF01812">
    <property type="entry name" value="5-FTHF_cyc-lig"/>
    <property type="match status" value="1"/>
</dbReference>
<keyword evidence="5" id="KW-0460">Magnesium</keyword>
<evidence type="ECO:0000313" key="7">
    <source>
        <dbReference type="Proteomes" id="UP000537141"/>
    </source>
</evidence>
<sequence>MNKPSFSTNSAHAVRAKIRQRRKALSFQEQSIASEALLIQLRELVDVGQANNIAIYLSNDGELNPELFIQWCWQQGINTYLPVLHPFSKGQLLFLRYHQHSQMKANIYGILEPKLSVLDIISTSDLDIIFTPLVAFDAEGNRMGMGGGFYDRTLSKWYQQFQSDINAKPRPIGLAHDCQKVERLAVQDWDIPLAKIVTPTAIYDFTV</sequence>
<dbReference type="GO" id="GO:0005524">
    <property type="term" value="F:ATP binding"/>
    <property type="evidence" value="ECO:0007669"/>
    <property type="project" value="UniProtKB-KW"/>
</dbReference>
<feature type="binding site" evidence="4">
    <location>
        <position position="57"/>
    </location>
    <ligand>
        <name>substrate</name>
    </ligand>
</feature>
<evidence type="ECO:0000256" key="2">
    <source>
        <dbReference type="ARBA" id="ARBA00022741"/>
    </source>
</evidence>
<name>A0A7X0NE81_9GAMM</name>
<evidence type="ECO:0000256" key="1">
    <source>
        <dbReference type="ARBA" id="ARBA00010638"/>
    </source>
</evidence>
<evidence type="ECO:0000256" key="5">
    <source>
        <dbReference type="RuleBase" id="RU361279"/>
    </source>
</evidence>
<dbReference type="GO" id="GO:0030272">
    <property type="term" value="F:5-formyltetrahydrofolate cyclo-ligase activity"/>
    <property type="evidence" value="ECO:0007669"/>
    <property type="project" value="UniProtKB-EC"/>
</dbReference>
<dbReference type="GO" id="GO:0009396">
    <property type="term" value="P:folic acid-containing compound biosynthetic process"/>
    <property type="evidence" value="ECO:0007669"/>
    <property type="project" value="TreeGrafter"/>
</dbReference>
<proteinExistence type="inferred from homology"/>
<gene>
    <name evidence="6" type="ORF">HNQ55_000300</name>
</gene>
<keyword evidence="6" id="KW-0436">Ligase</keyword>
<dbReference type="Proteomes" id="UP000537141">
    <property type="component" value="Unassembled WGS sequence"/>
</dbReference>
<dbReference type="PANTHER" id="PTHR23407">
    <property type="entry name" value="ATPASE INHIBITOR/5-FORMYLTETRAHYDROFOLATE CYCLO-LIGASE"/>
    <property type="match status" value="1"/>
</dbReference>
<keyword evidence="2 4" id="KW-0547">Nucleotide-binding</keyword>
<dbReference type="InterPro" id="IPR024185">
    <property type="entry name" value="FTHF_cligase-like_sf"/>
</dbReference>
<protein>
    <recommendedName>
        <fullName evidence="5">5-formyltetrahydrofolate cyclo-ligase</fullName>
        <ecNumber evidence="5">6.3.3.2</ecNumber>
    </recommendedName>
</protein>
<comment type="similarity">
    <text evidence="1 5">Belongs to the 5-formyltetrahydrofolate cyclo-ligase family.</text>
</comment>
<organism evidence="6 7">
    <name type="scientific">Thalassotalea piscium</name>
    <dbReference type="NCBI Taxonomy" id="1230533"/>
    <lineage>
        <taxon>Bacteria</taxon>
        <taxon>Pseudomonadati</taxon>
        <taxon>Pseudomonadota</taxon>
        <taxon>Gammaproteobacteria</taxon>
        <taxon>Alteromonadales</taxon>
        <taxon>Colwelliaceae</taxon>
        <taxon>Thalassotalea</taxon>
    </lineage>
</organism>
<evidence type="ECO:0000256" key="4">
    <source>
        <dbReference type="PIRSR" id="PIRSR006806-1"/>
    </source>
</evidence>
<comment type="catalytic activity">
    <reaction evidence="5">
        <text>(6S)-5-formyl-5,6,7,8-tetrahydrofolate + ATP = (6R)-5,10-methenyltetrahydrofolate + ADP + phosphate</text>
        <dbReference type="Rhea" id="RHEA:10488"/>
        <dbReference type="ChEBI" id="CHEBI:30616"/>
        <dbReference type="ChEBI" id="CHEBI:43474"/>
        <dbReference type="ChEBI" id="CHEBI:57455"/>
        <dbReference type="ChEBI" id="CHEBI:57457"/>
        <dbReference type="ChEBI" id="CHEBI:456216"/>
        <dbReference type="EC" id="6.3.3.2"/>
    </reaction>
</comment>
<feature type="binding site" evidence="4">
    <location>
        <position position="62"/>
    </location>
    <ligand>
        <name>substrate</name>
    </ligand>
</feature>
<dbReference type="GO" id="GO:0046872">
    <property type="term" value="F:metal ion binding"/>
    <property type="evidence" value="ECO:0007669"/>
    <property type="project" value="UniProtKB-KW"/>
</dbReference>
<dbReference type="PANTHER" id="PTHR23407:SF1">
    <property type="entry name" value="5-FORMYLTETRAHYDROFOLATE CYCLO-LIGASE"/>
    <property type="match status" value="1"/>
</dbReference>
<dbReference type="EMBL" id="JACHHU010000001">
    <property type="protein sequence ID" value="MBB6541826.1"/>
    <property type="molecule type" value="Genomic_DNA"/>
</dbReference>
<dbReference type="NCBIfam" id="TIGR02727">
    <property type="entry name" value="MTHFS_bact"/>
    <property type="match status" value="1"/>
</dbReference>
<comment type="caution">
    <text evidence="6">The sequence shown here is derived from an EMBL/GenBank/DDBJ whole genome shotgun (WGS) entry which is preliminary data.</text>
</comment>
<dbReference type="InterPro" id="IPR037171">
    <property type="entry name" value="NagB/RpiA_transferase-like"/>
</dbReference>
<dbReference type="PIRSF" id="PIRSF006806">
    <property type="entry name" value="FTHF_cligase"/>
    <property type="match status" value="1"/>
</dbReference>
<reference evidence="6 7" key="1">
    <citation type="submission" date="2020-08" db="EMBL/GenBank/DDBJ databases">
        <title>Genomic Encyclopedia of Type Strains, Phase IV (KMG-IV): sequencing the most valuable type-strain genomes for metagenomic binning, comparative biology and taxonomic classification.</title>
        <authorList>
            <person name="Goeker M."/>
        </authorList>
    </citation>
    <scope>NUCLEOTIDE SEQUENCE [LARGE SCALE GENOMIC DNA]</scope>
    <source>
        <strain evidence="6 7">DSM 26287</strain>
    </source>
</reference>
<dbReference type="InterPro" id="IPR002698">
    <property type="entry name" value="FTHF_cligase"/>
</dbReference>
<evidence type="ECO:0000256" key="3">
    <source>
        <dbReference type="ARBA" id="ARBA00022840"/>
    </source>
</evidence>
<dbReference type="EC" id="6.3.3.2" evidence="5"/>
<keyword evidence="5" id="KW-0479">Metal-binding</keyword>
<dbReference type="AlphaFoldDB" id="A0A7X0NE81"/>
<dbReference type="Gene3D" id="3.40.50.10420">
    <property type="entry name" value="NagB/RpiA/CoA transferase-like"/>
    <property type="match status" value="1"/>
</dbReference>
<dbReference type="GO" id="GO:0035999">
    <property type="term" value="P:tetrahydrofolate interconversion"/>
    <property type="evidence" value="ECO:0007669"/>
    <property type="project" value="TreeGrafter"/>
</dbReference>
<feature type="binding site" evidence="4">
    <location>
        <begin position="142"/>
        <end position="150"/>
    </location>
    <ligand>
        <name>ATP</name>
        <dbReference type="ChEBI" id="CHEBI:30616"/>
    </ligand>
</feature>
<evidence type="ECO:0000313" key="6">
    <source>
        <dbReference type="EMBL" id="MBB6541826.1"/>
    </source>
</evidence>
<keyword evidence="7" id="KW-1185">Reference proteome</keyword>
<dbReference type="RefSeq" id="WP_184421527.1">
    <property type="nucleotide sequence ID" value="NZ_AP027362.1"/>
</dbReference>